<gene>
    <name evidence="15" type="ORF">G7Z17_g11604</name>
</gene>
<dbReference type="GO" id="GO:0008270">
    <property type="term" value="F:zinc ion binding"/>
    <property type="evidence" value="ECO:0007669"/>
    <property type="project" value="InterPro"/>
</dbReference>
<dbReference type="Pfam" id="PF01979">
    <property type="entry name" value="Amidohydro_1"/>
    <property type="match status" value="1"/>
</dbReference>
<dbReference type="NCBIfam" id="TIGR02967">
    <property type="entry name" value="guan_deamin"/>
    <property type="match status" value="1"/>
</dbReference>
<dbReference type="GO" id="GO:0008892">
    <property type="term" value="F:guanine deaminase activity"/>
    <property type="evidence" value="ECO:0007669"/>
    <property type="project" value="UniProtKB-EC"/>
</dbReference>
<keyword evidence="7" id="KW-0862">Zinc</keyword>
<feature type="compositionally biased region" description="Basic and acidic residues" evidence="12">
    <location>
        <begin position="365"/>
        <end position="394"/>
    </location>
</feature>
<dbReference type="PANTHER" id="PTHR11271:SF49">
    <property type="entry name" value="GUANINE DEAMINASE"/>
    <property type="match status" value="1"/>
</dbReference>
<evidence type="ECO:0000256" key="2">
    <source>
        <dbReference type="ARBA" id="ARBA00004984"/>
    </source>
</evidence>
<dbReference type="CDD" id="cd11524">
    <property type="entry name" value="SYLF"/>
    <property type="match status" value="1"/>
</dbReference>
<feature type="region of interest" description="Disordered" evidence="12">
    <location>
        <begin position="329"/>
        <end position="396"/>
    </location>
</feature>
<evidence type="ECO:0000256" key="7">
    <source>
        <dbReference type="ARBA" id="ARBA00022833"/>
    </source>
</evidence>
<evidence type="ECO:0000256" key="3">
    <source>
        <dbReference type="ARBA" id="ARBA00006745"/>
    </source>
</evidence>
<dbReference type="OrthoDB" id="194468at2759"/>
<dbReference type="GO" id="GO:0006147">
    <property type="term" value="P:guanine catabolic process"/>
    <property type="evidence" value="ECO:0007669"/>
    <property type="project" value="InterPro"/>
</dbReference>
<dbReference type="Gene3D" id="2.30.40.10">
    <property type="entry name" value="Urease, subunit C, domain 1"/>
    <property type="match status" value="1"/>
</dbReference>
<evidence type="ECO:0000256" key="1">
    <source>
        <dbReference type="ARBA" id="ARBA00001947"/>
    </source>
</evidence>
<dbReference type="SUPFAM" id="SSF51556">
    <property type="entry name" value="Metallo-dependent hydrolases"/>
    <property type="match status" value="1"/>
</dbReference>
<dbReference type="PANTHER" id="PTHR11271">
    <property type="entry name" value="GUANINE DEAMINASE"/>
    <property type="match status" value="1"/>
</dbReference>
<dbReference type="Gene3D" id="3.20.20.140">
    <property type="entry name" value="Metal-dependent hydrolases"/>
    <property type="match status" value="1"/>
</dbReference>
<comment type="function">
    <text evidence="9">Catalyzes the hydrolytic deamination of guanine, producing xanthine and ammonia.</text>
</comment>
<evidence type="ECO:0000256" key="5">
    <source>
        <dbReference type="ARBA" id="ARBA00022723"/>
    </source>
</evidence>
<keyword evidence="5" id="KW-0479">Metal-binding</keyword>
<comment type="similarity">
    <text evidence="3">Belongs to the metallo-dependent hydrolases superfamily. ATZ/TRZ family.</text>
</comment>
<evidence type="ECO:0000256" key="11">
    <source>
        <dbReference type="ARBA" id="ARBA00083147"/>
    </source>
</evidence>
<dbReference type="FunFam" id="3.20.20.140:FF:000022">
    <property type="entry name" value="Guanine deaminase"/>
    <property type="match status" value="1"/>
</dbReference>
<proteinExistence type="inferred from homology"/>
<evidence type="ECO:0000259" key="13">
    <source>
        <dbReference type="Pfam" id="PF01979"/>
    </source>
</evidence>
<evidence type="ECO:0000313" key="15">
    <source>
        <dbReference type="EMBL" id="KAF7542408.1"/>
    </source>
</evidence>
<evidence type="ECO:0000313" key="16">
    <source>
        <dbReference type="Proteomes" id="UP000722485"/>
    </source>
</evidence>
<dbReference type="EC" id="3.5.4.3" evidence="4"/>
<feature type="compositionally biased region" description="Polar residues" evidence="12">
    <location>
        <begin position="1"/>
        <end position="11"/>
    </location>
</feature>
<dbReference type="Proteomes" id="UP000722485">
    <property type="component" value="Unassembled WGS sequence"/>
</dbReference>
<dbReference type="EMBL" id="JAANBB010000449">
    <property type="protein sequence ID" value="KAF7542408.1"/>
    <property type="molecule type" value="Genomic_DNA"/>
</dbReference>
<comment type="caution">
    <text evidence="15">The sequence shown here is derived from an EMBL/GenBank/DDBJ whole genome shotgun (WGS) entry which is preliminary data.</text>
</comment>
<evidence type="ECO:0000256" key="9">
    <source>
        <dbReference type="ARBA" id="ARBA00056079"/>
    </source>
</evidence>
<organism evidence="15 16">
    <name type="scientific">Cylindrodendrum hubeiense</name>
    <dbReference type="NCBI Taxonomy" id="595255"/>
    <lineage>
        <taxon>Eukaryota</taxon>
        <taxon>Fungi</taxon>
        <taxon>Dikarya</taxon>
        <taxon>Ascomycota</taxon>
        <taxon>Pezizomycotina</taxon>
        <taxon>Sordariomycetes</taxon>
        <taxon>Hypocreomycetidae</taxon>
        <taxon>Hypocreales</taxon>
        <taxon>Nectriaceae</taxon>
        <taxon>Cylindrodendrum</taxon>
    </lineage>
</organism>
<comment type="pathway">
    <text evidence="2">Purine metabolism; guanine degradation; xanthine from guanine: step 1/1.</text>
</comment>
<accession>A0A9P5LB51</accession>
<evidence type="ECO:0000259" key="14">
    <source>
        <dbReference type="Pfam" id="PF04366"/>
    </source>
</evidence>
<dbReference type="Pfam" id="PF04366">
    <property type="entry name" value="Ysc84"/>
    <property type="match status" value="1"/>
</dbReference>
<keyword evidence="16" id="KW-1185">Reference proteome</keyword>
<dbReference type="GO" id="GO:0005829">
    <property type="term" value="C:cytosol"/>
    <property type="evidence" value="ECO:0007669"/>
    <property type="project" value="TreeGrafter"/>
</dbReference>
<evidence type="ECO:0000256" key="10">
    <source>
        <dbReference type="ARBA" id="ARBA00069860"/>
    </source>
</evidence>
<protein>
    <recommendedName>
        <fullName evidence="10">Probable guanine deaminase</fullName>
        <ecNumber evidence="4">3.5.4.3</ecNumber>
    </recommendedName>
    <alternativeName>
        <fullName evidence="11">Guanine aminohydrolase</fullName>
    </alternativeName>
</protein>
<name>A0A9P5LB51_9HYPO</name>
<feature type="compositionally biased region" description="Basic and acidic residues" evidence="12">
    <location>
        <begin position="347"/>
        <end position="356"/>
    </location>
</feature>
<dbReference type="InterPro" id="IPR051607">
    <property type="entry name" value="Metallo-dep_hydrolases"/>
</dbReference>
<feature type="compositionally biased region" description="Polar residues" evidence="12">
    <location>
        <begin position="19"/>
        <end position="41"/>
    </location>
</feature>
<sequence length="899" mass="98068">MTIYSASNRSIESIDPLKQATQTPPSYTPQSETPQYQQSPRMSEHQEYSTPIAAAKPTIGERFHKISSKAGWPLNKAANVIGAEGWWPTSMDKECNKAARILHSFTQLDSSAPPKANGPMHPTGLTRKSMVKIPPAVLRNCAGLAIFNVLRAGACHSSLAGGSGVIIARRDDGTWSPPSAFIVTTLGAGFMFGLDVYDCVCVLNTQEQVSAFTNPRVSLGAEGSIAMGPVGTGGHVESAVSKTAKPMWSYMKSRGLWAGVQIDGTIILSRSDANGLFYNERGITAKKILRGDVAWPMGAKPLFEVLKALEGRLDYDRTIVQEVGMVPPPSEAIMSDKDSSASIYSGPRERHAEETHNVASNETTAYRDEPAPEYKDDDKPQYNKDAGKPEHKDDEEYDMLADEKERLASSAELLRFPGNCGPSHKACGTTYLFHRQSGNELSNMSTTEDLSFAFYGTLIHSPSVQTLEILEQAIVAVSASTGRIIALQANIPKDQVEQTLKALGVPPDRTTHLLSGQFLIPGFVDTHNHAPQWMQRGLGQGMHILDWLSGVTFPNEARFRDPEYARRVYADMVVGMLRQGVTTASYYGSLHGDATCILADTCLKKGQRAFVGKCNMNRNSPDFYRDASVEESLAETERCIRHIQTIDPSNKLLKYVITPRFAISCEGDLLAGLGSIASRNPDLPIQTHFNEAEQEVKATLSLFPDFTNEVDLYSHYGLLKPRSILAHCTIMTDAETQRLADLDCGIAHCPTSNMTVGGGFMAAPVREFLNCGMKVGLGTDSGGGFSSSILDSMRHALIASFSREAASAGREKGLTLEEVFYLSTMGGARVMGMDDKIGNFKVGKEFDAVVIDMNTARGGVNAPIEEEDELRRVFDKFLMTGDDRNMIEVFVKGQKVHSL</sequence>
<comment type="cofactor">
    <cofactor evidence="1">
        <name>Zn(2+)</name>
        <dbReference type="ChEBI" id="CHEBI:29105"/>
    </cofactor>
</comment>
<feature type="domain" description="Amidohydrolase-related" evidence="13">
    <location>
        <begin position="518"/>
        <end position="896"/>
    </location>
</feature>
<feature type="region of interest" description="Disordered" evidence="12">
    <location>
        <begin position="1"/>
        <end position="49"/>
    </location>
</feature>
<evidence type="ECO:0000256" key="6">
    <source>
        <dbReference type="ARBA" id="ARBA00022801"/>
    </source>
</evidence>
<dbReference type="AlphaFoldDB" id="A0A9P5LB51"/>
<feature type="domain" description="Ysc84 actin-binding" evidence="14">
    <location>
        <begin position="185"/>
        <end position="308"/>
    </location>
</feature>
<dbReference type="InterPro" id="IPR006680">
    <property type="entry name" value="Amidohydro-rel"/>
</dbReference>
<evidence type="ECO:0000256" key="12">
    <source>
        <dbReference type="SAM" id="MobiDB-lite"/>
    </source>
</evidence>
<reference evidence="15" key="1">
    <citation type="submission" date="2020-03" db="EMBL/GenBank/DDBJ databases">
        <title>Draft Genome Sequence of Cylindrodendrum hubeiense.</title>
        <authorList>
            <person name="Buettner E."/>
            <person name="Kellner H."/>
        </authorList>
    </citation>
    <scope>NUCLEOTIDE SEQUENCE</scope>
    <source>
        <strain evidence="15">IHI 201604</strain>
    </source>
</reference>
<keyword evidence="6" id="KW-0378">Hydrolase</keyword>
<dbReference type="InterPro" id="IPR014311">
    <property type="entry name" value="Guanine_deaminase"/>
</dbReference>
<dbReference type="InterPro" id="IPR007461">
    <property type="entry name" value="Ysc84_actin-binding"/>
</dbReference>
<evidence type="ECO:0000256" key="4">
    <source>
        <dbReference type="ARBA" id="ARBA00012781"/>
    </source>
</evidence>
<dbReference type="InterPro" id="IPR032466">
    <property type="entry name" value="Metal_Hydrolase"/>
</dbReference>
<comment type="catalytic activity">
    <reaction evidence="8">
        <text>guanine + H2O + H(+) = xanthine + NH4(+)</text>
        <dbReference type="Rhea" id="RHEA:14665"/>
        <dbReference type="ChEBI" id="CHEBI:15377"/>
        <dbReference type="ChEBI" id="CHEBI:15378"/>
        <dbReference type="ChEBI" id="CHEBI:16235"/>
        <dbReference type="ChEBI" id="CHEBI:17712"/>
        <dbReference type="ChEBI" id="CHEBI:28938"/>
        <dbReference type="EC" id="3.5.4.3"/>
    </reaction>
</comment>
<evidence type="ECO:0000256" key="8">
    <source>
        <dbReference type="ARBA" id="ARBA00051148"/>
    </source>
</evidence>
<dbReference type="InterPro" id="IPR011059">
    <property type="entry name" value="Metal-dep_hydrolase_composite"/>
</dbReference>